<feature type="compositionally biased region" description="Basic and acidic residues" evidence="1">
    <location>
        <begin position="148"/>
        <end position="157"/>
    </location>
</feature>
<proteinExistence type="predicted"/>
<name>A0A0G4GDZ8_9ALVE</name>
<feature type="region of interest" description="Disordered" evidence="1">
    <location>
        <begin position="124"/>
        <end position="158"/>
    </location>
</feature>
<dbReference type="VEuPathDB" id="CryptoDB:Cvel_4562"/>
<sequence>MVVLGGIELAIIAPTVAPWVLTGTFGLIQLGSMIVEGVKATAEMVGATVEMLKEEVPDISKEEAEELWPDMKEYWAEWSEERIQNMLDEHKYSRMNGAQKTLYDLRYLFADSSRPIRRRLRVPESKISFPPPPKDSGWEEEELEEEEETRRQKKEDGLYVSAASPLPSILGEIPI</sequence>
<feature type="compositionally biased region" description="Acidic residues" evidence="1">
    <location>
        <begin position="138"/>
        <end position="147"/>
    </location>
</feature>
<protein>
    <submittedName>
        <fullName evidence="2">Uncharacterized protein</fullName>
    </submittedName>
</protein>
<organism evidence="2">
    <name type="scientific">Chromera velia CCMP2878</name>
    <dbReference type="NCBI Taxonomy" id="1169474"/>
    <lineage>
        <taxon>Eukaryota</taxon>
        <taxon>Sar</taxon>
        <taxon>Alveolata</taxon>
        <taxon>Colpodellida</taxon>
        <taxon>Chromeraceae</taxon>
        <taxon>Chromera</taxon>
    </lineage>
</organism>
<dbReference type="PhylomeDB" id="A0A0G4GDZ8"/>
<gene>
    <name evidence="2" type="ORF">Cvel_4562</name>
</gene>
<evidence type="ECO:0000313" key="2">
    <source>
        <dbReference type="EMBL" id="CEM27550.1"/>
    </source>
</evidence>
<evidence type="ECO:0000256" key="1">
    <source>
        <dbReference type="SAM" id="MobiDB-lite"/>
    </source>
</evidence>
<dbReference type="EMBL" id="CDMZ01001115">
    <property type="protein sequence ID" value="CEM27550.1"/>
    <property type="molecule type" value="Genomic_DNA"/>
</dbReference>
<accession>A0A0G4GDZ8</accession>
<reference evidence="2" key="1">
    <citation type="submission" date="2014-11" db="EMBL/GenBank/DDBJ databases">
        <authorList>
            <person name="Otto D Thomas"/>
            <person name="Naeem Raeece"/>
        </authorList>
    </citation>
    <scope>NUCLEOTIDE SEQUENCE</scope>
</reference>
<dbReference type="AlphaFoldDB" id="A0A0G4GDZ8"/>